<organism evidence="2 3">
    <name type="scientific">Drosophila navojoa</name>
    <name type="common">Fruit fly</name>
    <dbReference type="NCBI Taxonomy" id="7232"/>
    <lineage>
        <taxon>Eukaryota</taxon>
        <taxon>Metazoa</taxon>
        <taxon>Ecdysozoa</taxon>
        <taxon>Arthropoda</taxon>
        <taxon>Hexapoda</taxon>
        <taxon>Insecta</taxon>
        <taxon>Pterygota</taxon>
        <taxon>Neoptera</taxon>
        <taxon>Endopterygota</taxon>
        <taxon>Diptera</taxon>
        <taxon>Brachycera</taxon>
        <taxon>Muscomorpha</taxon>
        <taxon>Ephydroidea</taxon>
        <taxon>Drosophilidae</taxon>
        <taxon>Drosophila</taxon>
    </lineage>
</organism>
<reference evidence="2 3" key="1">
    <citation type="journal article" date="2019" name="J. Hered.">
        <title>An Improved Genome Assembly for Drosophila navojoa, the Basal Species in the mojavensis Cluster.</title>
        <authorList>
            <person name="Vanderlinde T."/>
            <person name="Dupim E.G."/>
            <person name="Nazario-Yepiz N.O."/>
            <person name="Carvalho A.B."/>
        </authorList>
    </citation>
    <scope>NUCLEOTIDE SEQUENCE [LARGE SCALE GENOMIC DNA]</scope>
    <source>
        <strain evidence="2">Navoj_Jal97</strain>
        <tissue evidence="2">Whole organism</tissue>
    </source>
</reference>
<accession>A0A484BBI6</accession>
<keyword evidence="3" id="KW-1185">Reference proteome</keyword>
<protein>
    <submittedName>
        <fullName evidence="2">Uncharacterized protein</fullName>
    </submittedName>
</protein>
<feature type="region of interest" description="Disordered" evidence="1">
    <location>
        <begin position="1"/>
        <end position="77"/>
    </location>
</feature>
<sequence>MNEFGSESTITGTANGNRQSAVGSGQREPCPSLVGSYPSQHSGSQEPAVSCPQSAVTSSSSSSYVMSSVAFSRCQSE</sequence>
<feature type="compositionally biased region" description="Polar residues" evidence="1">
    <location>
        <begin position="1"/>
        <end position="23"/>
    </location>
</feature>
<dbReference type="Proteomes" id="UP000295192">
    <property type="component" value="Unassembled WGS sequence"/>
</dbReference>
<dbReference type="AlphaFoldDB" id="A0A484BBI6"/>
<evidence type="ECO:0000313" key="3">
    <source>
        <dbReference type="Proteomes" id="UP000295192"/>
    </source>
</evidence>
<feature type="compositionally biased region" description="Polar residues" evidence="1">
    <location>
        <begin position="37"/>
        <end position="47"/>
    </location>
</feature>
<feature type="compositionally biased region" description="Low complexity" evidence="1">
    <location>
        <begin position="49"/>
        <end position="77"/>
    </location>
</feature>
<evidence type="ECO:0000256" key="1">
    <source>
        <dbReference type="SAM" id="MobiDB-lite"/>
    </source>
</evidence>
<proteinExistence type="predicted"/>
<evidence type="ECO:0000313" key="2">
    <source>
        <dbReference type="EMBL" id="TDG46059.1"/>
    </source>
</evidence>
<comment type="caution">
    <text evidence="2">The sequence shown here is derived from an EMBL/GenBank/DDBJ whole genome shotgun (WGS) entry which is preliminary data.</text>
</comment>
<dbReference type="EMBL" id="LSRL02000065">
    <property type="protein sequence ID" value="TDG46059.1"/>
    <property type="molecule type" value="Genomic_DNA"/>
</dbReference>
<gene>
    <name evidence="2" type="ORF">AWZ03_007508</name>
</gene>
<name>A0A484BBI6_DRONA</name>